<proteinExistence type="predicted"/>
<keyword evidence="3" id="KW-1185">Reference proteome</keyword>
<dbReference type="RefSeq" id="WP_226391902.1">
    <property type="nucleotide sequence ID" value="NZ_JADCKB010000003.1"/>
</dbReference>
<name>A0A9D5R7L7_9FIRM</name>
<dbReference type="AlphaFoldDB" id="A0A9D5R7L7"/>
<organism evidence="2 3">
    <name type="scientific">Ructibacterium gallinarum</name>
    <dbReference type="NCBI Taxonomy" id="2779355"/>
    <lineage>
        <taxon>Bacteria</taxon>
        <taxon>Bacillati</taxon>
        <taxon>Bacillota</taxon>
        <taxon>Clostridia</taxon>
        <taxon>Eubacteriales</taxon>
        <taxon>Oscillospiraceae</taxon>
        <taxon>Ructibacterium</taxon>
    </lineage>
</organism>
<accession>A0A9D5R7L7</accession>
<comment type="caution">
    <text evidence="2">The sequence shown here is derived from an EMBL/GenBank/DDBJ whole genome shotgun (WGS) entry which is preliminary data.</text>
</comment>
<dbReference type="Proteomes" id="UP000806542">
    <property type="component" value="Unassembled WGS sequence"/>
</dbReference>
<gene>
    <name evidence="2" type="ORF">INF28_02515</name>
</gene>
<dbReference type="InterPro" id="IPR001296">
    <property type="entry name" value="Glyco_trans_1"/>
</dbReference>
<sequence length="377" mass="43317">MAQETVVYIGGFELPDKNAAAHRVISNAKILSEIGYRVVFIDIDRKCRSTVCQKNIPCQGFERWSRGCSIHRFVSIDAFKKIYQNDSSIKWVIAYDFPSVALYRLLRFCKKRNISVIADCTEWYGCQGCNIVSKILRGIDSYLRMNVIHPKLDGMIVISSYLKKYYREKLPVALIPPLVDMEEGKWKKKLVDDQPFLQLVYAGSPGRSKDQLHKVVLGLTKVDQNFVFQIIGLTKAEYLKNHPEDEINLKELDKKVLFLGRIPHLQVIDAIKKADFSIFYRDITRVTMAGFPTKFVESISCGTPVITNRTSDLENYLVNGKNGFFLEGEIETSLPQILNQDMSALKDIKKNVNRNMFDYHGYIDEMQKIFIKLGEDL</sequence>
<evidence type="ECO:0000259" key="1">
    <source>
        <dbReference type="Pfam" id="PF00534"/>
    </source>
</evidence>
<evidence type="ECO:0000313" key="3">
    <source>
        <dbReference type="Proteomes" id="UP000806542"/>
    </source>
</evidence>
<dbReference type="Gene3D" id="3.40.50.2000">
    <property type="entry name" value="Glycogen Phosphorylase B"/>
    <property type="match status" value="2"/>
</dbReference>
<dbReference type="EMBL" id="JADCKB010000003">
    <property type="protein sequence ID" value="MBE5039341.1"/>
    <property type="molecule type" value="Genomic_DNA"/>
</dbReference>
<protein>
    <submittedName>
        <fullName evidence="2">Glycosyltransferase</fullName>
    </submittedName>
</protein>
<dbReference type="Pfam" id="PF00534">
    <property type="entry name" value="Glycos_transf_1"/>
    <property type="match status" value="1"/>
</dbReference>
<evidence type="ECO:0000313" key="2">
    <source>
        <dbReference type="EMBL" id="MBE5039341.1"/>
    </source>
</evidence>
<reference evidence="2" key="1">
    <citation type="submission" date="2020-10" db="EMBL/GenBank/DDBJ databases">
        <title>ChiBAC.</title>
        <authorList>
            <person name="Zenner C."/>
            <person name="Hitch T.C.A."/>
            <person name="Clavel T."/>
        </authorList>
    </citation>
    <scope>NUCLEOTIDE SEQUENCE</scope>
    <source>
        <strain evidence="2">DSM 107454</strain>
    </source>
</reference>
<dbReference type="GO" id="GO:0016757">
    <property type="term" value="F:glycosyltransferase activity"/>
    <property type="evidence" value="ECO:0007669"/>
    <property type="project" value="InterPro"/>
</dbReference>
<dbReference type="SUPFAM" id="SSF53756">
    <property type="entry name" value="UDP-Glycosyltransferase/glycogen phosphorylase"/>
    <property type="match status" value="1"/>
</dbReference>
<feature type="domain" description="Glycosyl transferase family 1" evidence="1">
    <location>
        <begin position="184"/>
        <end position="329"/>
    </location>
</feature>